<dbReference type="InterPro" id="IPR010419">
    <property type="entry name" value="CO_DH_gsu"/>
</dbReference>
<evidence type="ECO:0000313" key="2">
    <source>
        <dbReference type="Proteomes" id="UP000215224"/>
    </source>
</evidence>
<dbReference type="KEGG" id="bcoh:BC6307_11430"/>
<dbReference type="RefSeq" id="WP_066410922.1">
    <property type="nucleotide sequence ID" value="NZ_CP018866.1"/>
</dbReference>
<dbReference type="Proteomes" id="UP000215224">
    <property type="component" value="Chromosome"/>
</dbReference>
<dbReference type="Gene3D" id="3.30.530.20">
    <property type="match status" value="1"/>
</dbReference>
<keyword evidence="2" id="KW-1185">Reference proteome</keyword>
<dbReference type="EMBL" id="CP018866">
    <property type="protein sequence ID" value="AST91843.1"/>
    <property type="molecule type" value="Genomic_DNA"/>
</dbReference>
<evidence type="ECO:0000313" key="1">
    <source>
        <dbReference type="EMBL" id="AST91843.1"/>
    </source>
</evidence>
<gene>
    <name evidence="1" type="ORF">BC6307_11430</name>
</gene>
<dbReference type="SUPFAM" id="SSF55961">
    <property type="entry name" value="Bet v1-like"/>
    <property type="match status" value="1"/>
</dbReference>
<protein>
    <submittedName>
        <fullName evidence="1">Carbon monoxide dehydrogenase</fullName>
    </submittedName>
</protein>
<dbReference type="STRING" id="1314751.GCA_001591425_00161"/>
<dbReference type="AlphaFoldDB" id="A0A223KR97"/>
<dbReference type="InterPro" id="IPR023393">
    <property type="entry name" value="START-like_dom_sf"/>
</dbReference>
<proteinExistence type="predicted"/>
<name>A0A223KR97_9BACI</name>
<accession>A0A223KR97</accession>
<reference evidence="1 2" key="1">
    <citation type="submission" date="2016-12" db="EMBL/GenBank/DDBJ databases">
        <title>The whole genome sequencing and assembly of Bacillus cohnii DSM 6307T strain.</title>
        <authorList>
            <person name="Lee Y.-J."/>
            <person name="Yi H."/>
            <person name="Bahn Y.-S."/>
            <person name="Kim J.F."/>
            <person name="Lee D.-W."/>
        </authorList>
    </citation>
    <scope>NUCLEOTIDE SEQUENCE [LARGE SCALE GENOMIC DNA]</scope>
    <source>
        <strain evidence="1 2">DSM 6307</strain>
    </source>
</reference>
<dbReference type="CDD" id="cd07812">
    <property type="entry name" value="SRPBCC"/>
    <property type="match status" value="1"/>
</dbReference>
<sequence>MPSSVHKVNLPLSNEHLWEFVSKMNNWAPLVPGYMEHEILNDRESTWKFKTDVGLLKKKIHLKVDILEWKEPTKVTFNLTGINEKFFGDGYFEAKRISNNETEMIGCLTIEAEGTMGKMVNSILKNSLPDLTLELTNAVANKILEINEVTTNK</sequence>
<organism evidence="1 2">
    <name type="scientific">Sutcliffiella cohnii</name>
    <dbReference type="NCBI Taxonomy" id="33932"/>
    <lineage>
        <taxon>Bacteria</taxon>
        <taxon>Bacillati</taxon>
        <taxon>Bacillota</taxon>
        <taxon>Bacilli</taxon>
        <taxon>Bacillales</taxon>
        <taxon>Bacillaceae</taxon>
        <taxon>Sutcliffiella</taxon>
    </lineage>
</organism>
<dbReference type="Pfam" id="PF06240">
    <property type="entry name" value="COXG"/>
    <property type="match status" value="1"/>
</dbReference>